<dbReference type="CDD" id="cd07719">
    <property type="entry name" value="arylsulfatase_AtsA-like_MBL-fold"/>
    <property type="match status" value="1"/>
</dbReference>
<name>A0A941GWK6_9CHRO</name>
<keyword evidence="1" id="KW-0255">Endonuclease</keyword>
<dbReference type="AlphaFoldDB" id="A0A941GWK6"/>
<dbReference type="InterPro" id="IPR001279">
    <property type="entry name" value="Metallo-B-lactamas"/>
</dbReference>
<keyword evidence="1" id="KW-0540">Nuclease</keyword>
<organism evidence="4 5">
    <name type="scientific">Gomphosphaeria aponina SAG 52.96 = DSM 107014</name>
    <dbReference type="NCBI Taxonomy" id="1521640"/>
    <lineage>
        <taxon>Bacteria</taxon>
        <taxon>Bacillati</taxon>
        <taxon>Cyanobacteriota</taxon>
        <taxon>Cyanophyceae</taxon>
        <taxon>Oscillatoriophycideae</taxon>
        <taxon>Chroococcales</taxon>
        <taxon>Gomphosphaeriaceae</taxon>
        <taxon>Gomphosphaeria</taxon>
    </lineage>
</organism>
<proteinExistence type="predicted"/>
<evidence type="ECO:0000313" key="5">
    <source>
        <dbReference type="Proteomes" id="UP000767446"/>
    </source>
</evidence>
<evidence type="ECO:0000256" key="1">
    <source>
        <dbReference type="ARBA" id="ARBA00022759"/>
    </source>
</evidence>
<comment type="caution">
    <text evidence="4">The sequence shown here is derived from an EMBL/GenBank/DDBJ whole genome shotgun (WGS) entry which is preliminary data.</text>
</comment>
<gene>
    <name evidence="4" type="ORF">DSM107014_14100</name>
</gene>
<dbReference type="SMART" id="SM00849">
    <property type="entry name" value="Lactamase_B"/>
    <property type="match status" value="1"/>
</dbReference>
<protein>
    <submittedName>
        <fullName evidence="4">MBL fold metallo-hydrolase</fullName>
    </submittedName>
</protein>
<evidence type="ECO:0000313" key="4">
    <source>
        <dbReference type="EMBL" id="MBR8829008.1"/>
    </source>
</evidence>
<dbReference type="Proteomes" id="UP000767446">
    <property type="component" value="Unassembled WGS sequence"/>
</dbReference>
<accession>A0A941GWK6</accession>
<dbReference type="InterPro" id="IPR036866">
    <property type="entry name" value="RibonucZ/Hydroxyglut_hydro"/>
</dbReference>
<keyword evidence="2" id="KW-0378">Hydrolase</keyword>
<sequence length="291" mass="32292">MRLTILGSGCPVAHPERFGPGTLVDAGPGARILVDCGSGVTQRLVANGTPGRSLDGLLLTHLHSDHIIDLFQLVISSWHQGRDKPWLIYGPYGTRRYVDGLMSLWHSELEQRIAHERRPSTLGLKLEVTEIAAGTELQFNSLKVTVVAVRHQPVKHAFGFIFRTPEATLAISGDTTYCPELIQAAQGVDLLVHEVFIHRAMPMVPSIRTTETVSNVASYHTLETVVGKVASEAQAKILMLTHFVPPTFDRDALLEIVRQDYTGHIFVSEDGMTIDLVRRLVLWKEMRLILP</sequence>
<dbReference type="GO" id="GO:0042781">
    <property type="term" value="F:3'-tRNA processing endoribonuclease activity"/>
    <property type="evidence" value="ECO:0007669"/>
    <property type="project" value="TreeGrafter"/>
</dbReference>
<dbReference type="Gene3D" id="3.60.15.10">
    <property type="entry name" value="Ribonuclease Z/Hydroxyacylglutathione hydrolase-like"/>
    <property type="match status" value="1"/>
</dbReference>
<dbReference type="Pfam" id="PF23023">
    <property type="entry name" value="Anti-Pycsar_Apyc1"/>
    <property type="match status" value="1"/>
</dbReference>
<dbReference type="EMBL" id="JADQBC010000101">
    <property type="protein sequence ID" value="MBR8829008.1"/>
    <property type="molecule type" value="Genomic_DNA"/>
</dbReference>
<dbReference type="InterPro" id="IPR044094">
    <property type="entry name" value="AtsA-like_MBL-fold"/>
</dbReference>
<dbReference type="PANTHER" id="PTHR46018">
    <property type="entry name" value="ZINC PHOSPHODIESTERASE ELAC PROTEIN 1"/>
    <property type="match status" value="1"/>
</dbReference>
<evidence type="ECO:0000259" key="3">
    <source>
        <dbReference type="SMART" id="SM00849"/>
    </source>
</evidence>
<reference evidence="4" key="1">
    <citation type="submission" date="2021-02" db="EMBL/GenBank/DDBJ databases">
        <title>Metagenome analyses of Stigonema ocellatum DSM 106950, Chlorogloea purpurea SAG 13.99 and Gomphosphaeria aponina DSM 107014.</title>
        <authorList>
            <person name="Marter P."/>
            <person name="Huang S."/>
        </authorList>
    </citation>
    <scope>NUCLEOTIDE SEQUENCE</scope>
    <source>
        <strain evidence="4">JP213</strain>
    </source>
</reference>
<dbReference type="PANTHER" id="PTHR46018:SF2">
    <property type="entry name" value="ZINC PHOSPHODIESTERASE ELAC PROTEIN 1"/>
    <property type="match status" value="1"/>
</dbReference>
<dbReference type="SUPFAM" id="SSF56281">
    <property type="entry name" value="Metallo-hydrolase/oxidoreductase"/>
    <property type="match status" value="1"/>
</dbReference>
<evidence type="ECO:0000256" key="2">
    <source>
        <dbReference type="ARBA" id="ARBA00022801"/>
    </source>
</evidence>
<feature type="domain" description="Metallo-beta-lactamase" evidence="3">
    <location>
        <begin position="18"/>
        <end position="220"/>
    </location>
</feature>